<feature type="region of interest" description="Disordered" evidence="1">
    <location>
        <begin position="221"/>
        <end position="728"/>
    </location>
</feature>
<keyword evidence="2" id="KW-0732">Signal</keyword>
<feature type="compositionally biased region" description="Low complexity" evidence="1">
    <location>
        <begin position="757"/>
        <end position="787"/>
    </location>
</feature>
<dbReference type="Proteomes" id="UP001152759">
    <property type="component" value="Chromosome 1"/>
</dbReference>
<evidence type="ECO:0000313" key="4">
    <source>
        <dbReference type="Proteomes" id="UP001152759"/>
    </source>
</evidence>
<feature type="compositionally biased region" description="Polar residues" evidence="1">
    <location>
        <begin position="544"/>
        <end position="555"/>
    </location>
</feature>
<feature type="compositionally biased region" description="Low complexity" evidence="1">
    <location>
        <begin position="364"/>
        <end position="388"/>
    </location>
</feature>
<feature type="compositionally biased region" description="Polar residues" evidence="1">
    <location>
        <begin position="657"/>
        <end position="679"/>
    </location>
</feature>
<feature type="compositionally biased region" description="Polar residues" evidence="1">
    <location>
        <begin position="686"/>
        <end position="710"/>
    </location>
</feature>
<evidence type="ECO:0000256" key="2">
    <source>
        <dbReference type="SAM" id="SignalP"/>
    </source>
</evidence>
<feature type="compositionally biased region" description="Low complexity" evidence="1">
    <location>
        <begin position="860"/>
        <end position="872"/>
    </location>
</feature>
<feature type="compositionally biased region" description="Pro residues" evidence="1">
    <location>
        <begin position="903"/>
        <end position="912"/>
    </location>
</feature>
<feature type="compositionally biased region" description="Polar residues" evidence="1">
    <location>
        <begin position="822"/>
        <end position="832"/>
    </location>
</feature>
<gene>
    <name evidence="3" type="ORF">BEMITA_LOCUS1545</name>
</gene>
<feature type="compositionally biased region" description="Low complexity" evidence="1">
    <location>
        <begin position="604"/>
        <end position="621"/>
    </location>
</feature>
<feature type="compositionally biased region" description="Low complexity" evidence="1">
    <location>
        <begin position="312"/>
        <end position="333"/>
    </location>
</feature>
<feature type="compositionally biased region" description="Low complexity" evidence="1">
    <location>
        <begin position="190"/>
        <end position="208"/>
    </location>
</feature>
<protein>
    <submittedName>
        <fullName evidence="3">Uncharacterized protein</fullName>
    </submittedName>
</protein>
<name>A0A9P0C5L4_BEMTA</name>
<reference evidence="3" key="1">
    <citation type="submission" date="2021-12" db="EMBL/GenBank/DDBJ databases">
        <authorList>
            <person name="King R."/>
        </authorList>
    </citation>
    <scope>NUCLEOTIDE SEQUENCE</scope>
</reference>
<feature type="compositionally biased region" description="Acidic residues" evidence="1">
    <location>
        <begin position="1057"/>
        <end position="1069"/>
    </location>
</feature>
<feature type="compositionally biased region" description="Polar residues" evidence="1">
    <location>
        <begin position="627"/>
        <end position="647"/>
    </location>
</feature>
<feature type="compositionally biased region" description="Polar residues" evidence="1">
    <location>
        <begin position="288"/>
        <end position="311"/>
    </location>
</feature>
<feature type="region of interest" description="Disordered" evidence="1">
    <location>
        <begin position="740"/>
        <end position="991"/>
    </location>
</feature>
<feature type="compositionally biased region" description="Low complexity" evidence="1">
    <location>
        <begin position="169"/>
        <end position="183"/>
    </location>
</feature>
<feature type="compositionally biased region" description="Polar residues" evidence="1">
    <location>
        <begin position="513"/>
        <end position="527"/>
    </location>
</feature>
<feature type="compositionally biased region" description="Low complexity" evidence="1">
    <location>
        <begin position="930"/>
        <end position="981"/>
    </location>
</feature>
<feature type="compositionally biased region" description="Low complexity" evidence="1">
    <location>
        <begin position="437"/>
        <end position="455"/>
    </location>
</feature>
<feature type="region of interest" description="Disordered" evidence="1">
    <location>
        <begin position="1014"/>
        <end position="1179"/>
    </location>
</feature>
<feature type="compositionally biased region" description="Polar residues" evidence="1">
    <location>
        <begin position="571"/>
        <end position="603"/>
    </location>
</feature>
<feature type="chain" id="PRO_5040213633" evidence="2">
    <location>
        <begin position="25"/>
        <end position="1386"/>
    </location>
</feature>
<keyword evidence="4" id="KW-1185">Reference proteome</keyword>
<feature type="signal peptide" evidence="2">
    <location>
        <begin position="1"/>
        <end position="24"/>
    </location>
</feature>
<sequence length="1386" mass="148295">MFHRICFFFYTSMLIVMRIKMVVSDTENILMNKENVSTFISEQPEFVAQPYGGPGSSLGITYDKKILADSSARRLLKTLSLSPAFAKFGMAPATESKSKPLPEPEKSTKPFRISFPFLSKPIPSAPPTPLPPPEQPPEKSPTPSKENPAIPLEPQPAVKPSSPSFAPQTTSSGGSSATSSTTSPNDAEKSPSQSNLPVSSSSSRPFKPLKWNFIPWLKQTKKPSSSTALEPQNPQGTTASTPPNKSVSASSSFKTDESLTGSERFAESKLQVSPVLQKIFKQQQQVQANKLSSSTAETPLKLNTPSAHKNASPSFQVSSVASSSESITPSTAELQKQPAADHLETPPPPHQKINPTSPSKAVVSGATSHSSSEGFSSSSKFISPEWKSTAYTAPTHDPAPLNSPNTSSLASESVTPAVSPLPSQSTAPTKGGIPGNPLDTSPTTSDSATTTQLQSPKPTAQTPEVAGENFQNLKSPASESATPAVSSYSENNSENIPNTSASLSGVAIPIVSSRPQKPSIPTHQTAPSDAPIFSAESNRRPGSITPSIPINSSGTKPPPRNRFFSWPTFKPSPSSSTAVPGKTPETSLQVSDNTKSKQETPIISSPASASPTSNASSVSQSHELSKSESPANSNVPLATGAQKSDISSPVERLKQPSRFNLSPWRTSKTSSPATGTTPENLAEASPTFQSAVAVTPPAQTISAAGTQTSGMGDENSRASSLKSKPAMSGFNFSNFFSWRTPRFNKSSPPKTQAPSKTETSTSTLAPTTEQLATTASTTSSTNSASASPIPDDKTTPPKPTQSNTLIPPEGSNFRFNAFWKPSKSSAAFTSDSGAKFNSAASTSAKPEETWKLNETPSLPQSSSNNMFQTSSSPFLQDSPNVQTKLESSIESLKTAMHSLGSPPRIPPNPPMQAPLIPSVNSGGNQPQQKPSSPSSFMSSWFSRRPSKSSPSTSSSPSSPSSASSGSATSESSLTATPTSTAGFRAKRKRSATTVNFNSIYGSIVNGISSMGRRFERWSSRRRSLPGKHAALPSSHGGLDTGEDGASSLTNKEKLDPDSAETQEFDDAEIEQMMSDIQKYNTFSNSHEESSEEDDEMSNSIEDSSQLSPPEELARNEDGHLLPPSEQLSDNRILLNTKPAEHKDSFKKETSNNKSTIFNKTEDLNKTTHHPITSKDVSVTNGNPHLFKGIKLDVGTVKEQVTEPVYNSRKNDNIRTKDTLNIKEISNALSPSKQFEDGSVVQLDKMPAVTTNNDENKRPVSAEIENDRSGDPMAGIKQSLQKYPGAHEYDQIDNDRNILRKKSENHNKFAPESENSKKLAIDKTQPSLKTDSDTNEPTNLNLASNNNSKDLILNIANLEELHQKQSIRTQLEDFKGKRSMNLRKNMI</sequence>
<evidence type="ECO:0000256" key="1">
    <source>
        <dbReference type="SAM" id="MobiDB-lite"/>
    </source>
</evidence>
<feature type="region of interest" description="Disordered" evidence="1">
    <location>
        <begin position="1304"/>
        <end position="1344"/>
    </location>
</feature>
<dbReference type="EMBL" id="OU963862">
    <property type="protein sequence ID" value="CAH0754316.1"/>
    <property type="molecule type" value="Genomic_DNA"/>
</dbReference>
<evidence type="ECO:0000313" key="3">
    <source>
        <dbReference type="EMBL" id="CAH0754316.1"/>
    </source>
</evidence>
<feature type="compositionally biased region" description="Polar residues" evidence="1">
    <location>
        <begin position="469"/>
        <end position="503"/>
    </location>
</feature>
<dbReference type="KEGG" id="btab:109035760"/>
<organism evidence="3 4">
    <name type="scientific">Bemisia tabaci</name>
    <name type="common">Sweetpotato whitefly</name>
    <name type="synonym">Aleurodes tabaci</name>
    <dbReference type="NCBI Taxonomy" id="7038"/>
    <lineage>
        <taxon>Eukaryota</taxon>
        <taxon>Metazoa</taxon>
        <taxon>Ecdysozoa</taxon>
        <taxon>Arthropoda</taxon>
        <taxon>Hexapoda</taxon>
        <taxon>Insecta</taxon>
        <taxon>Pterygota</taxon>
        <taxon>Neoptera</taxon>
        <taxon>Paraneoptera</taxon>
        <taxon>Hemiptera</taxon>
        <taxon>Sternorrhyncha</taxon>
        <taxon>Aleyrodoidea</taxon>
        <taxon>Aleyrodidae</taxon>
        <taxon>Aleyrodinae</taxon>
        <taxon>Bemisia</taxon>
    </lineage>
</organism>
<proteinExistence type="predicted"/>
<feature type="compositionally biased region" description="Polar residues" evidence="1">
    <location>
        <begin position="222"/>
        <end position="261"/>
    </location>
</feature>
<accession>A0A9P0C5L4</accession>
<feature type="compositionally biased region" description="Basic and acidic residues" evidence="1">
    <location>
        <begin position="1138"/>
        <end position="1150"/>
    </location>
</feature>
<feature type="compositionally biased region" description="Polar residues" evidence="1">
    <location>
        <begin position="873"/>
        <end position="891"/>
    </location>
</feature>
<feature type="compositionally biased region" description="Pro residues" evidence="1">
    <location>
        <begin position="123"/>
        <end position="140"/>
    </location>
</feature>
<feature type="compositionally biased region" description="Basic and acidic residues" evidence="1">
    <location>
        <begin position="1304"/>
        <end position="1320"/>
    </location>
</feature>
<feature type="compositionally biased region" description="Polar residues" evidence="1">
    <location>
        <begin position="1323"/>
        <end position="1344"/>
    </location>
</feature>
<feature type="compositionally biased region" description="Polar residues" evidence="1">
    <location>
        <begin position="918"/>
        <end position="929"/>
    </location>
</feature>
<feature type="compositionally biased region" description="Polar residues" evidence="1">
    <location>
        <begin position="740"/>
        <end position="756"/>
    </location>
</feature>
<feature type="region of interest" description="Disordered" evidence="1">
    <location>
        <begin position="122"/>
        <end position="208"/>
    </location>
</feature>
<feature type="compositionally biased region" description="Polar residues" evidence="1">
    <location>
        <begin position="402"/>
        <end position="428"/>
    </location>
</feature>